<evidence type="ECO:0000313" key="3">
    <source>
        <dbReference type="Proteomes" id="UP000654947"/>
    </source>
</evidence>
<sequence>MVRLTGGWSRPEETGRLCEEMCVEAARLLPAYPDRPARAAVLWTELSADPPEAVGGVPALSATRAAGLPSRSRSGKNRR</sequence>
<dbReference type="AlphaFoldDB" id="A0A918XFY3"/>
<protein>
    <submittedName>
        <fullName evidence="2">Uncharacterized protein</fullName>
    </submittedName>
</protein>
<organism evidence="2 3">
    <name type="scientific">Nocardiopsis kunsanensis</name>
    <dbReference type="NCBI Taxonomy" id="141693"/>
    <lineage>
        <taxon>Bacteria</taxon>
        <taxon>Bacillati</taxon>
        <taxon>Actinomycetota</taxon>
        <taxon>Actinomycetes</taxon>
        <taxon>Streptosporangiales</taxon>
        <taxon>Nocardiopsidaceae</taxon>
        <taxon>Nocardiopsis</taxon>
    </lineage>
</organism>
<feature type="region of interest" description="Disordered" evidence="1">
    <location>
        <begin position="54"/>
        <end position="79"/>
    </location>
</feature>
<keyword evidence="3" id="KW-1185">Reference proteome</keyword>
<name>A0A918XFY3_9ACTN</name>
<dbReference type="Proteomes" id="UP000654947">
    <property type="component" value="Unassembled WGS sequence"/>
</dbReference>
<evidence type="ECO:0000256" key="1">
    <source>
        <dbReference type="SAM" id="MobiDB-lite"/>
    </source>
</evidence>
<reference evidence="2 3" key="1">
    <citation type="journal article" date="2014" name="Int. J. Syst. Evol. Microbiol.">
        <title>Complete genome sequence of Corynebacterium casei LMG S-19264T (=DSM 44701T), isolated from a smear-ripened cheese.</title>
        <authorList>
            <consortium name="US DOE Joint Genome Institute (JGI-PGF)"/>
            <person name="Walter F."/>
            <person name="Albersmeier A."/>
            <person name="Kalinowski J."/>
            <person name="Ruckert C."/>
        </authorList>
    </citation>
    <scope>NUCLEOTIDE SEQUENCE [LARGE SCALE GENOMIC DNA]</scope>
    <source>
        <strain evidence="2 3">KCTC 19473</strain>
    </source>
</reference>
<gene>
    <name evidence="2" type="ORF">GCM10007147_31800</name>
</gene>
<accession>A0A918XFY3</accession>
<dbReference type="EMBL" id="BMXL01000018">
    <property type="protein sequence ID" value="GHD30226.1"/>
    <property type="molecule type" value="Genomic_DNA"/>
</dbReference>
<proteinExistence type="predicted"/>
<evidence type="ECO:0000313" key="2">
    <source>
        <dbReference type="EMBL" id="GHD30226.1"/>
    </source>
</evidence>
<comment type="caution">
    <text evidence="2">The sequence shown here is derived from an EMBL/GenBank/DDBJ whole genome shotgun (WGS) entry which is preliminary data.</text>
</comment>